<dbReference type="OrthoDB" id="9818093at2"/>
<feature type="chain" id="PRO_5003654498" description="YARHG domain-containing protein" evidence="1">
    <location>
        <begin position="31"/>
        <end position="506"/>
    </location>
</feature>
<dbReference type="AlphaFoldDB" id="I1YIG1"/>
<keyword evidence="3" id="KW-1185">Reference proteome</keyword>
<reference evidence="2 3" key="1">
    <citation type="journal article" date="2012" name="J. Bacteriol.">
        <title>Complete genome sequences of Methylophaga sp. strain JAM1 and Methylophaga sp. strain JAM7.</title>
        <authorList>
            <person name="Villeneuve C."/>
            <person name="Martineau C."/>
            <person name="Mauffrey F."/>
            <person name="Villemur R."/>
        </authorList>
    </citation>
    <scope>NUCLEOTIDE SEQUENCE [LARGE SCALE GENOMIC DNA]</scope>
    <source>
        <strain evidence="2 3">JAM7</strain>
    </source>
</reference>
<evidence type="ECO:0000313" key="2">
    <source>
        <dbReference type="EMBL" id="AFJ02704.1"/>
    </source>
</evidence>
<dbReference type="EMBL" id="CP003380">
    <property type="protein sequence ID" value="AFJ02704.1"/>
    <property type="molecule type" value="Genomic_DNA"/>
</dbReference>
<evidence type="ECO:0000313" key="3">
    <source>
        <dbReference type="Proteomes" id="UP000009145"/>
    </source>
</evidence>
<accession>I1YIG1</accession>
<gene>
    <name evidence="2" type="ordered locus">Q7C_1555</name>
</gene>
<evidence type="ECO:0000256" key="1">
    <source>
        <dbReference type="SAM" id="SignalP"/>
    </source>
</evidence>
<keyword evidence="1" id="KW-0732">Signal</keyword>
<proteinExistence type="predicted"/>
<dbReference type="HOGENOM" id="CLU_538402_0_0_6"/>
<dbReference type="KEGG" id="mec:Q7C_1555"/>
<organism evidence="2 3">
    <name type="scientific">Methylophaga frappieri (strain ATCC BAA-2434 / DSM 25690 / JAM7)</name>
    <dbReference type="NCBI Taxonomy" id="754477"/>
    <lineage>
        <taxon>Bacteria</taxon>
        <taxon>Pseudomonadati</taxon>
        <taxon>Pseudomonadota</taxon>
        <taxon>Gammaproteobacteria</taxon>
        <taxon>Thiotrichales</taxon>
        <taxon>Piscirickettsiaceae</taxon>
        <taxon>Methylophaga</taxon>
    </lineage>
</organism>
<dbReference type="STRING" id="754477.Q7C_1555"/>
<dbReference type="Proteomes" id="UP000009145">
    <property type="component" value="Chromosome"/>
</dbReference>
<dbReference type="PATRIC" id="fig|754477.3.peg.1535"/>
<dbReference type="RefSeq" id="WP_014704124.1">
    <property type="nucleotide sequence ID" value="NC_017856.1"/>
</dbReference>
<name>I1YIG1_METFJ</name>
<feature type="signal peptide" evidence="1">
    <location>
        <begin position="1"/>
        <end position="30"/>
    </location>
</feature>
<sequence precursor="true">MRYQFKPLRLRQKILFMLLCLMQFSGIALANPLKERNLPDGKLLYSDGTNAYYGVYMTSDYNALNGLDASDKKANFRVIAFRKAAPDGTLVSFLPQQIKDYNGNPIEGKRYGQNEIDLVNQHIIGPVDEKFPERREKNYLRILVYSKGEYFSGSPLSTQSPNPDLEEPEQWITGLNFERKNQRSPMRPAYEALGKTGVPKIHYAKGTQDTKRKKLPSTIASLRSKRQAEIAITKPEINPALGKQVVKDQEFWDRLQFSGTVKDVFEGNFSDTSSKTFKVYFSAMQWAYSDSCKPYLPANTVKRGYVTWNVYSDGYKDTPVERSALIDPKFIELYDAYQDDVSSFMQQQKRTLQSQANTSISRGRGLSDVLGGAINNEPIHQLSRFIASSGGCETSAVYQLRENFLRAAKGQPSLQKAGIVLENAVAESSKSKSSLYGSCMNTYDPSKKYCLCFEREALKVLSSKERQLFEADFDEYYKAVRKLSERPAPPASDRAWALNAIRSKCN</sequence>
<protein>
    <recommendedName>
        <fullName evidence="4">YARHG domain-containing protein</fullName>
    </recommendedName>
</protein>
<evidence type="ECO:0008006" key="4">
    <source>
        <dbReference type="Google" id="ProtNLM"/>
    </source>
</evidence>